<evidence type="ECO:0000256" key="1">
    <source>
        <dbReference type="SAM" id="MobiDB-lite"/>
    </source>
</evidence>
<reference evidence="3" key="1">
    <citation type="submission" date="2021-01" db="EMBL/GenBank/DDBJ databases">
        <authorList>
            <person name="Corre E."/>
            <person name="Pelletier E."/>
            <person name="Niang G."/>
            <person name="Scheremetjew M."/>
            <person name="Finn R."/>
            <person name="Kale V."/>
            <person name="Holt S."/>
            <person name="Cochrane G."/>
            <person name="Meng A."/>
            <person name="Brown T."/>
            <person name="Cohen L."/>
        </authorList>
    </citation>
    <scope>NUCLEOTIDE SEQUENCE</scope>
    <source>
        <strain evidence="3">GSO104</strain>
    </source>
</reference>
<feature type="region of interest" description="Disordered" evidence="1">
    <location>
        <begin position="67"/>
        <end position="87"/>
    </location>
</feature>
<keyword evidence="2" id="KW-1133">Transmembrane helix</keyword>
<evidence type="ECO:0000313" key="3">
    <source>
        <dbReference type="EMBL" id="CAE4588083.1"/>
    </source>
</evidence>
<keyword evidence="2" id="KW-0812">Transmembrane</keyword>
<gene>
    <name evidence="3" type="ORF">DBRI00130_LOCUS4964</name>
</gene>
<name>A0A7S4VBJ2_9STRA</name>
<evidence type="ECO:0000256" key="2">
    <source>
        <dbReference type="SAM" id="Phobius"/>
    </source>
</evidence>
<dbReference type="EMBL" id="HBNS01006114">
    <property type="protein sequence ID" value="CAE4588083.1"/>
    <property type="molecule type" value="Transcribed_RNA"/>
</dbReference>
<protein>
    <submittedName>
        <fullName evidence="3">Uncharacterized protein</fullName>
    </submittedName>
</protein>
<sequence length="211" mass="23380">MGSAAVDDESYARALQEQYDAMSPSEGRRRDPPDITTGGGGASTSWGTDPYPIPVAPPAINLDHNNYDSIPPAPSPHQGAPAYSPNVHNVSHNNNHHTSFANERFGDNVTDDEEYARRLQLEHDEQIATSLQTNPAINPDTAQDAHLAAAMVLQDEQRHRERESRRLRKGNLCCCGMELPWWLATMLNSIMAAVGLFLIAFIGLKVFRRFF</sequence>
<feature type="region of interest" description="Disordered" evidence="1">
    <location>
        <begin position="1"/>
        <end position="50"/>
    </location>
</feature>
<feature type="transmembrane region" description="Helical" evidence="2">
    <location>
        <begin position="181"/>
        <end position="204"/>
    </location>
</feature>
<proteinExistence type="predicted"/>
<dbReference type="AlphaFoldDB" id="A0A7S4VBJ2"/>
<accession>A0A7S4VBJ2</accession>
<organism evidence="3">
    <name type="scientific">Ditylum brightwellii</name>
    <dbReference type="NCBI Taxonomy" id="49249"/>
    <lineage>
        <taxon>Eukaryota</taxon>
        <taxon>Sar</taxon>
        <taxon>Stramenopiles</taxon>
        <taxon>Ochrophyta</taxon>
        <taxon>Bacillariophyta</taxon>
        <taxon>Mediophyceae</taxon>
        <taxon>Lithodesmiophycidae</taxon>
        <taxon>Lithodesmiales</taxon>
        <taxon>Lithodesmiaceae</taxon>
        <taxon>Ditylum</taxon>
    </lineage>
</organism>
<keyword evidence="2" id="KW-0472">Membrane</keyword>